<sequence>MALRRDERLAREKSQMAQQVRNEFQPQKGFQIGQSMDGPGEHAAHRIYGGAMSARPQELSIVKAMRPTPDGEWVLGTGVVHRVHHEDDTVTVQFMPDQHRMRLPTRAVSLIMDIEPQYPKIRLGPGESMPTRMQILAREEAAEAQRRDLGLTDGQPLPGQDMEGLRAGESKGSDGMVKITADHWGIPAQTLDALKMRGIPASQVTGEYGRHFYSDLYSNGFYAREGHGGVDIAAQIAQEREVKKASGQTRVVSQTYIPLQ</sequence>
<evidence type="ECO:0000313" key="3">
    <source>
        <dbReference type="Proteomes" id="UP000626109"/>
    </source>
</evidence>
<name>A0A813JFS3_POLGL</name>
<feature type="non-terminal residue" evidence="2">
    <location>
        <position position="260"/>
    </location>
</feature>
<feature type="compositionally biased region" description="Basic and acidic residues" evidence="1">
    <location>
        <begin position="141"/>
        <end position="150"/>
    </location>
</feature>
<dbReference type="EMBL" id="CAJNNW010024732">
    <property type="protein sequence ID" value="CAE8673962.1"/>
    <property type="molecule type" value="Genomic_DNA"/>
</dbReference>
<feature type="region of interest" description="Disordered" evidence="1">
    <location>
        <begin position="141"/>
        <end position="173"/>
    </location>
</feature>
<evidence type="ECO:0000313" key="2">
    <source>
        <dbReference type="EMBL" id="CAE8673962.1"/>
    </source>
</evidence>
<dbReference type="AlphaFoldDB" id="A0A813JFS3"/>
<proteinExistence type="predicted"/>
<reference evidence="2" key="1">
    <citation type="submission" date="2021-02" db="EMBL/GenBank/DDBJ databases">
        <authorList>
            <person name="Dougan E. K."/>
            <person name="Rhodes N."/>
            <person name="Thang M."/>
            <person name="Chan C."/>
        </authorList>
    </citation>
    <scope>NUCLEOTIDE SEQUENCE</scope>
</reference>
<protein>
    <submittedName>
        <fullName evidence="2">Uncharacterized protein</fullName>
    </submittedName>
</protein>
<dbReference type="Proteomes" id="UP000626109">
    <property type="component" value="Unassembled WGS sequence"/>
</dbReference>
<comment type="caution">
    <text evidence="2">The sequence shown here is derived from an EMBL/GenBank/DDBJ whole genome shotgun (WGS) entry which is preliminary data.</text>
</comment>
<accession>A0A813JFS3</accession>
<feature type="compositionally biased region" description="Basic and acidic residues" evidence="1">
    <location>
        <begin position="163"/>
        <end position="172"/>
    </location>
</feature>
<evidence type="ECO:0000256" key="1">
    <source>
        <dbReference type="SAM" id="MobiDB-lite"/>
    </source>
</evidence>
<organism evidence="2 3">
    <name type="scientific">Polarella glacialis</name>
    <name type="common">Dinoflagellate</name>
    <dbReference type="NCBI Taxonomy" id="89957"/>
    <lineage>
        <taxon>Eukaryota</taxon>
        <taxon>Sar</taxon>
        <taxon>Alveolata</taxon>
        <taxon>Dinophyceae</taxon>
        <taxon>Suessiales</taxon>
        <taxon>Suessiaceae</taxon>
        <taxon>Polarella</taxon>
    </lineage>
</organism>
<gene>
    <name evidence="2" type="ORF">PGLA2088_LOCUS18752</name>
</gene>